<dbReference type="InterPro" id="IPR004839">
    <property type="entry name" value="Aminotransferase_I/II_large"/>
</dbReference>
<dbReference type="Proteomes" id="UP000285844">
    <property type="component" value="Unassembled WGS sequence"/>
</dbReference>
<dbReference type="PANTHER" id="PTHR43643:SF3">
    <property type="entry name" value="HISTIDINOL-PHOSPHATE AMINOTRANSFERASE"/>
    <property type="match status" value="1"/>
</dbReference>
<dbReference type="InterPro" id="IPR015424">
    <property type="entry name" value="PyrdxlP-dep_Trfase"/>
</dbReference>
<dbReference type="Gene3D" id="3.40.640.10">
    <property type="entry name" value="Type I PLP-dependent aspartate aminotransferase-like (Major domain)"/>
    <property type="match status" value="1"/>
</dbReference>
<keyword evidence="8" id="KW-0368">Histidine biosynthesis</keyword>
<comment type="similarity">
    <text evidence="8">Belongs to the class-II pyridoxal-phosphate-dependent aminotransferase family. Histidinol-phosphate aminotransferase subfamily.</text>
</comment>
<evidence type="ECO:0000256" key="6">
    <source>
        <dbReference type="ARBA" id="ARBA00022898"/>
    </source>
</evidence>
<comment type="subunit">
    <text evidence="3 8">Homodimer.</text>
</comment>
<evidence type="ECO:0000256" key="7">
    <source>
        <dbReference type="ARBA" id="ARBA00047481"/>
    </source>
</evidence>
<dbReference type="GO" id="GO:0000105">
    <property type="term" value="P:L-histidine biosynthetic process"/>
    <property type="evidence" value="ECO:0007669"/>
    <property type="project" value="UniProtKB-UniRule"/>
</dbReference>
<name>A0A413YWI5_9FIRM</name>
<dbReference type="InterPro" id="IPR005861">
    <property type="entry name" value="HisP_aminotrans"/>
</dbReference>
<dbReference type="EC" id="2.6.1.9" evidence="8"/>
<dbReference type="PANTHER" id="PTHR43643">
    <property type="entry name" value="HISTIDINOL-PHOSPHATE AMINOTRANSFERASE 2"/>
    <property type="match status" value="1"/>
</dbReference>
<keyword evidence="5 8" id="KW-0808">Transferase</keyword>
<dbReference type="AlphaFoldDB" id="A0A413YWI5"/>
<feature type="domain" description="Aminotransferase class I/classII large" evidence="9">
    <location>
        <begin position="23"/>
        <end position="346"/>
    </location>
</feature>
<keyword evidence="8" id="KW-0028">Amino-acid biosynthesis</keyword>
<evidence type="ECO:0000256" key="1">
    <source>
        <dbReference type="ARBA" id="ARBA00001933"/>
    </source>
</evidence>
<dbReference type="Gene3D" id="3.90.1150.10">
    <property type="entry name" value="Aspartate Aminotransferase, domain 1"/>
    <property type="match status" value="1"/>
</dbReference>
<reference evidence="10 11" key="1">
    <citation type="submission" date="2018-08" db="EMBL/GenBank/DDBJ databases">
        <title>A genome reference for cultivated species of the human gut microbiota.</title>
        <authorList>
            <person name="Zou Y."/>
            <person name="Xue W."/>
            <person name="Luo G."/>
        </authorList>
    </citation>
    <scope>NUCLEOTIDE SEQUENCE [LARGE SCALE GENOMIC DNA]</scope>
    <source>
        <strain evidence="10 11">AM37-3BH</strain>
    </source>
</reference>
<dbReference type="GO" id="GO:0030170">
    <property type="term" value="F:pyridoxal phosphate binding"/>
    <property type="evidence" value="ECO:0007669"/>
    <property type="project" value="InterPro"/>
</dbReference>
<dbReference type="PROSITE" id="PS00599">
    <property type="entry name" value="AA_TRANSFER_CLASS_2"/>
    <property type="match status" value="1"/>
</dbReference>
<evidence type="ECO:0000259" key="9">
    <source>
        <dbReference type="Pfam" id="PF00155"/>
    </source>
</evidence>
<sequence>MKTWEKNIRRVEPYVPGEQPKVKDVVKLNTNENPYPPTPKVLEAAERMNISDLRLYPDPEVTDLVHAIAAYYGMNDNQVFVGVGSDDVLSMCFLTFFNSDKPILFPDISYSFYSVWADLYRIPYEKQPLDKDFNIIPEDYYKENGGVVFPNPNAPTALYMELDKVEDIIKHNQDVVVIVDEAYIDFGGKSAMELVNKYENVLVVQTFSKSRSMAGMRIGYCFGNPELIKALNDVKFSFNSYTMNRTSISYGIESVNDKEYFEECVGKIVKTRENAKERLSQLGFSFPDSKANFIFATHKSVPAKEIFEKLKEKNIFVRYFNQPLIDNYLRITIGTDEQMEKLYAALEEITGQVK</sequence>
<dbReference type="CDD" id="cd00609">
    <property type="entry name" value="AAT_like"/>
    <property type="match status" value="1"/>
</dbReference>
<protein>
    <recommendedName>
        <fullName evidence="8">Histidinol-phosphate aminotransferase</fullName>
        <ecNumber evidence="8">2.6.1.9</ecNumber>
    </recommendedName>
    <alternativeName>
        <fullName evidence="8">Imidazole acetol-phosphate transaminase</fullName>
    </alternativeName>
</protein>
<evidence type="ECO:0000256" key="5">
    <source>
        <dbReference type="ARBA" id="ARBA00022679"/>
    </source>
</evidence>
<comment type="cofactor">
    <cofactor evidence="1 8">
        <name>pyridoxal 5'-phosphate</name>
        <dbReference type="ChEBI" id="CHEBI:597326"/>
    </cofactor>
</comment>
<evidence type="ECO:0000256" key="8">
    <source>
        <dbReference type="HAMAP-Rule" id="MF_01023"/>
    </source>
</evidence>
<dbReference type="InterPro" id="IPR001917">
    <property type="entry name" value="Aminotrans_II_pyridoxalP_BS"/>
</dbReference>
<keyword evidence="6 8" id="KW-0663">Pyridoxal phosphate</keyword>
<dbReference type="GO" id="GO:0004400">
    <property type="term" value="F:histidinol-phosphate transaminase activity"/>
    <property type="evidence" value="ECO:0007669"/>
    <property type="project" value="UniProtKB-UniRule"/>
</dbReference>
<dbReference type="InterPro" id="IPR050106">
    <property type="entry name" value="HistidinolP_aminotransfase"/>
</dbReference>
<dbReference type="NCBIfam" id="TIGR01141">
    <property type="entry name" value="hisC"/>
    <property type="match status" value="1"/>
</dbReference>
<feature type="modified residue" description="N6-(pyridoxal phosphate)lysine" evidence="8">
    <location>
        <position position="209"/>
    </location>
</feature>
<dbReference type="InterPro" id="IPR015422">
    <property type="entry name" value="PyrdxlP-dep_Trfase_small"/>
</dbReference>
<evidence type="ECO:0000313" key="10">
    <source>
        <dbReference type="EMBL" id="RHC13419.1"/>
    </source>
</evidence>
<evidence type="ECO:0000256" key="3">
    <source>
        <dbReference type="ARBA" id="ARBA00011738"/>
    </source>
</evidence>
<accession>A0A413YWI5</accession>
<dbReference type="Pfam" id="PF00155">
    <property type="entry name" value="Aminotran_1_2"/>
    <property type="match status" value="1"/>
</dbReference>
<gene>
    <name evidence="8" type="primary">hisC</name>
    <name evidence="10" type="ORF">DW858_06990</name>
</gene>
<evidence type="ECO:0000313" key="11">
    <source>
        <dbReference type="Proteomes" id="UP000285844"/>
    </source>
</evidence>
<proteinExistence type="inferred from homology"/>
<dbReference type="InterPro" id="IPR015421">
    <property type="entry name" value="PyrdxlP-dep_Trfase_major"/>
</dbReference>
<organism evidence="10 11">
    <name type="scientific">Lachnospira eligens</name>
    <dbReference type="NCBI Taxonomy" id="39485"/>
    <lineage>
        <taxon>Bacteria</taxon>
        <taxon>Bacillati</taxon>
        <taxon>Bacillota</taxon>
        <taxon>Clostridia</taxon>
        <taxon>Lachnospirales</taxon>
        <taxon>Lachnospiraceae</taxon>
        <taxon>Lachnospira</taxon>
    </lineage>
</organism>
<dbReference type="SUPFAM" id="SSF53383">
    <property type="entry name" value="PLP-dependent transferases"/>
    <property type="match status" value="1"/>
</dbReference>
<dbReference type="RefSeq" id="WP_118009360.1">
    <property type="nucleotide sequence ID" value="NZ_QRPM01000008.1"/>
</dbReference>
<dbReference type="EMBL" id="QSHM01000006">
    <property type="protein sequence ID" value="RHC13419.1"/>
    <property type="molecule type" value="Genomic_DNA"/>
</dbReference>
<comment type="pathway">
    <text evidence="2 8">Amino-acid biosynthesis; L-histidine biosynthesis; L-histidine from 5-phospho-alpha-D-ribose 1-diphosphate: step 7/9.</text>
</comment>
<comment type="caution">
    <text evidence="10">The sequence shown here is derived from an EMBL/GenBank/DDBJ whole genome shotgun (WGS) entry which is preliminary data.</text>
</comment>
<comment type="catalytic activity">
    <reaction evidence="7 8">
        <text>L-histidinol phosphate + 2-oxoglutarate = 3-(imidazol-4-yl)-2-oxopropyl phosphate + L-glutamate</text>
        <dbReference type="Rhea" id="RHEA:23744"/>
        <dbReference type="ChEBI" id="CHEBI:16810"/>
        <dbReference type="ChEBI" id="CHEBI:29985"/>
        <dbReference type="ChEBI" id="CHEBI:57766"/>
        <dbReference type="ChEBI" id="CHEBI:57980"/>
        <dbReference type="EC" id="2.6.1.9"/>
    </reaction>
</comment>
<evidence type="ECO:0000256" key="4">
    <source>
        <dbReference type="ARBA" id="ARBA00022576"/>
    </source>
</evidence>
<dbReference type="UniPathway" id="UPA00031">
    <property type="reaction ID" value="UER00012"/>
</dbReference>
<evidence type="ECO:0000256" key="2">
    <source>
        <dbReference type="ARBA" id="ARBA00005011"/>
    </source>
</evidence>
<dbReference type="HAMAP" id="MF_01023">
    <property type="entry name" value="HisC_aminotrans_2"/>
    <property type="match status" value="1"/>
</dbReference>
<keyword evidence="4 8" id="KW-0032">Aminotransferase</keyword>